<keyword evidence="9" id="KW-1185">Reference proteome</keyword>
<keyword evidence="4" id="KW-0274">FAD</keyword>
<evidence type="ECO:0000256" key="3">
    <source>
        <dbReference type="ARBA" id="ARBA00022630"/>
    </source>
</evidence>
<dbReference type="Proteomes" id="UP001149163">
    <property type="component" value="Unassembled WGS sequence"/>
</dbReference>
<dbReference type="InterPro" id="IPR050416">
    <property type="entry name" value="FAD-linked_Oxidoreductase"/>
</dbReference>
<evidence type="ECO:0000313" key="9">
    <source>
        <dbReference type="Proteomes" id="UP001149163"/>
    </source>
</evidence>
<evidence type="ECO:0000256" key="5">
    <source>
        <dbReference type="ARBA" id="ARBA00023002"/>
    </source>
</evidence>
<dbReference type="OrthoDB" id="9983560at2759"/>
<evidence type="ECO:0000259" key="7">
    <source>
        <dbReference type="PROSITE" id="PS51387"/>
    </source>
</evidence>
<name>A0A9W9I6R2_9EURO</name>
<keyword evidence="5" id="KW-0560">Oxidoreductase</keyword>
<comment type="caution">
    <text evidence="8">The sequence shown here is derived from an EMBL/GenBank/DDBJ whole genome shotgun (WGS) entry which is preliminary data.</text>
</comment>
<dbReference type="RefSeq" id="XP_056544150.1">
    <property type="nucleotide sequence ID" value="XM_056685408.1"/>
</dbReference>
<dbReference type="EMBL" id="JAPQKN010000002">
    <property type="protein sequence ID" value="KAJ5167689.1"/>
    <property type="molecule type" value="Genomic_DNA"/>
</dbReference>
<evidence type="ECO:0000256" key="4">
    <source>
        <dbReference type="ARBA" id="ARBA00022827"/>
    </source>
</evidence>
<dbReference type="InterPro" id="IPR006094">
    <property type="entry name" value="Oxid_FAD_bind_N"/>
</dbReference>
<dbReference type="Pfam" id="PF01565">
    <property type="entry name" value="FAD_binding_4"/>
    <property type="match status" value="1"/>
</dbReference>
<feature type="chain" id="PRO_5040751306" evidence="6">
    <location>
        <begin position="17"/>
        <end position="235"/>
    </location>
</feature>
<dbReference type="PANTHER" id="PTHR42973:SF39">
    <property type="entry name" value="FAD-BINDING PCMH-TYPE DOMAIN-CONTAINING PROTEIN"/>
    <property type="match status" value="1"/>
</dbReference>
<dbReference type="SUPFAM" id="SSF56176">
    <property type="entry name" value="FAD-binding/transporter-associated domain-like"/>
    <property type="match status" value="1"/>
</dbReference>
<comment type="cofactor">
    <cofactor evidence="1">
        <name>FAD</name>
        <dbReference type="ChEBI" id="CHEBI:57692"/>
    </cofactor>
</comment>
<dbReference type="AlphaFoldDB" id="A0A9W9I6R2"/>
<protein>
    <submittedName>
        <fullName evidence="8">FAD-linked oxidoreductase</fullName>
    </submittedName>
</protein>
<dbReference type="Gene3D" id="3.30.465.10">
    <property type="match status" value="1"/>
</dbReference>
<dbReference type="GeneID" id="81424584"/>
<evidence type="ECO:0000256" key="2">
    <source>
        <dbReference type="ARBA" id="ARBA00005466"/>
    </source>
</evidence>
<feature type="domain" description="FAD-binding PCMH-type" evidence="7">
    <location>
        <begin position="114"/>
        <end position="235"/>
    </location>
</feature>
<keyword evidence="3" id="KW-0285">Flavoprotein</keyword>
<reference evidence="8" key="1">
    <citation type="submission" date="2022-11" db="EMBL/GenBank/DDBJ databases">
        <authorList>
            <person name="Petersen C."/>
        </authorList>
    </citation>
    <scope>NUCLEOTIDE SEQUENCE</scope>
    <source>
        <strain evidence="8">IBT 26290</strain>
    </source>
</reference>
<feature type="signal peptide" evidence="6">
    <location>
        <begin position="1"/>
        <end position="16"/>
    </location>
</feature>
<dbReference type="PANTHER" id="PTHR42973">
    <property type="entry name" value="BINDING OXIDOREDUCTASE, PUTATIVE (AFU_ORTHOLOGUE AFUA_1G17690)-RELATED"/>
    <property type="match status" value="1"/>
</dbReference>
<accession>A0A9W9I6R2</accession>
<dbReference type="InterPro" id="IPR016169">
    <property type="entry name" value="FAD-bd_PCMH_sub2"/>
</dbReference>
<proteinExistence type="inferred from homology"/>
<evidence type="ECO:0000256" key="1">
    <source>
        <dbReference type="ARBA" id="ARBA00001974"/>
    </source>
</evidence>
<sequence>MIKPLLLSLLVTAVIAVPQSGNCRCRPEDSCWPSQKEWSALNNTIHGNLVAVRPVASVCHQAEYDAKACSTITGLWSDSAWRSSQPGAAQWENWEAWPERNQSCYVGSPQNAVCGQGRISLYSVKAHSASDIQQAVRFASAHNLRLVIKNTGHDFLGRSTAPESLQILTHGMTDVQIVDDFVPKRSVKSEGPAVTIAAGVQLPQMYAAVAKHNRTVIGGSSHTVGIRHILQITHG</sequence>
<gene>
    <name evidence="8" type="ORF">N7482_003283</name>
</gene>
<dbReference type="InterPro" id="IPR036318">
    <property type="entry name" value="FAD-bd_PCMH-like_sf"/>
</dbReference>
<comment type="similarity">
    <text evidence="2">Belongs to the oxygen-dependent FAD-linked oxidoreductase family.</text>
</comment>
<evidence type="ECO:0000256" key="6">
    <source>
        <dbReference type="SAM" id="SignalP"/>
    </source>
</evidence>
<dbReference type="GO" id="GO:0071949">
    <property type="term" value="F:FAD binding"/>
    <property type="evidence" value="ECO:0007669"/>
    <property type="project" value="InterPro"/>
</dbReference>
<dbReference type="InterPro" id="IPR016166">
    <property type="entry name" value="FAD-bd_PCMH"/>
</dbReference>
<dbReference type="PROSITE" id="PS51387">
    <property type="entry name" value="FAD_PCMH"/>
    <property type="match status" value="1"/>
</dbReference>
<organism evidence="8 9">
    <name type="scientific">Penicillium canariense</name>
    <dbReference type="NCBI Taxonomy" id="189055"/>
    <lineage>
        <taxon>Eukaryota</taxon>
        <taxon>Fungi</taxon>
        <taxon>Dikarya</taxon>
        <taxon>Ascomycota</taxon>
        <taxon>Pezizomycotina</taxon>
        <taxon>Eurotiomycetes</taxon>
        <taxon>Eurotiomycetidae</taxon>
        <taxon>Eurotiales</taxon>
        <taxon>Aspergillaceae</taxon>
        <taxon>Penicillium</taxon>
    </lineage>
</organism>
<evidence type="ECO:0000313" key="8">
    <source>
        <dbReference type="EMBL" id="KAJ5167689.1"/>
    </source>
</evidence>
<dbReference type="GO" id="GO:0016491">
    <property type="term" value="F:oxidoreductase activity"/>
    <property type="evidence" value="ECO:0007669"/>
    <property type="project" value="UniProtKB-KW"/>
</dbReference>
<reference evidence="8" key="2">
    <citation type="journal article" date="2023" name="IMA Fungus">
        <title>Comparative genomic study of the Penicillium genus elucidates a diverse pangenome and 15 lateral gene transfer events.</title>
        <authorList>
            <person name="Petersen C."/>
            <person name="Sorensen T."/>
            <person name="Nielsen M.R."/>
            <person name="Sondergaard T.E."/>
            <person name="Sorensen J.L."/>
            <person name="Fitzpatrick D.A."/>
            <person name="Frisvad J.C."/>
            <person name="Nielsen K.L."/>
        </authorList>
    </citation>
    <scope>NUCLEOTIDE SEQUENCE</scope>
    <source>
        <strain evidence="8">IBT 26290</strain>
    </source>
</reference>
<keyword evidence="6" id="KW-0732">Signal</keyword>